<dbReference type="Proteomes" id="UP000613580">
    <property type="component" value="Unassembled WGS sequence"/>
</dbReference>
<accession>A0A8H6WDK0</accession>
<proteinExistence type="predicted"/>
<dbReference type="OrthoDB" id="2851338at2759"/>
<evidence type="ECO:0000313" key="1">
    <source>
        <dbReference type="EMBL" id="KAF7313907.1"/>
    </source>
</evidence>
<evidence type="ECO:0000313" key="2">
    <source>
        <dbReference type="Proteomes" id="UP000613580"/>
    </source>
</evidence>
<comment type="caution">
    <text evidence="1">The sequence shown here is derived from an EMBL/GenBank/DDBJ whole genome shotgun (WGS) entry which is preliminary data.</text>
</comment>
<dbReference type="EMBL" id="JACAZE010000006">
    <property type="protein sequence ID" value="KAF7313907.1"/>
    <property type="molecule type" value="Genomic_DNA"/>
</dbReference>
<protein>
    <submittedName>
        <fullName evidence="1">Uncharacterized protein</fullName>
    </submittedName>
</protein>
<name>A0A8H6WDK0_MYCCL</name>
<dbReference type="AlphaFoldDB" id="A0A8H6WDK0"/>
<organism evidence="1 2">
    <name type="scientific">Mycena chlorophos</name>
    <name type="common">Agaric fungus</name>
    <name type="synonym">Agaricus chlorophos</name>
    <dbReference type="NCBI Taxonomy" id="658473"/>
    <lineage>
        <taxon>Eukaryota</taxon>
        <taxon>Fungi</taxon>
        <taxon>Dikarya</taxon>
        <taxon>Basidiomycota</taxon>
        <taxon>Agaricomycotina</taxon>
        <taxon>Agaricomycetes</taxon>
        <taxon>Agaricomycetidae</taxon>
        <taxon>Agaricales</taxon>
        <taxon>Marasmiineae</taxon>
        <taxon>Mycenaceae</taxon>
        <taxon>Mycena</taxon>
    </lineage>
</organism>
<gene>
    <name evidence="1" type="ORF">HMN09_00548800</name>
</gene>
<reference evidence="1" key="1">
    <citation type="submission" date="2020-05" db="EMBL/GenBank/DDBJ databases">
        <title>Mycena genomes resolve the evolution of fungal bioluminescence.</title>
        <authorList>
            <person name="Tsai I.J."/>
        </authorList>
    </citation>
    <scope>NUCLEOTIDE SEQUENCE</scope>
    <source>
        <strain evidence="1">110903Hualien_Pintung</strain>
    </source>
</reference>
<sequence>MANSLRREWKGQFGQGTSLAPKTEASYQGCPRAGGRERCIVWRSSSSSGVHVTFRLLSLVSELEKLEHVLGFDQTTTKQPELQRSIFLPILSSVMPLGFLLVTAEPGDKVTLDEFQEGTRDWYNNEHVPLRLNHLPSFLTGARFSAADGGTPSWLAVYDIDDTATFAHESYTRLRANRSPREANLVQRLAILDRRTYEVVADSGESTLTSSYKPENPTKHVVTQWLNLPADSESDKAFEAWSAAVFRALSGVEGWVRTRTYKCIDNLKTGLRIPAGPEAQIVPKYLAVHGTYLLIPFRSTHANAEGIEVLSLSVADLPGFVAGANPGSQATIEETRTWDLYRAYPCIAQGNLAA</sequence>
<keyword evidence="2" id="KW-1185">Reference proteome</keyword>